<evidence type="ECO:0000313" key="2">
    <source>
        <dbReference type="EMBL" id="SJL03085.1"/>
    </source>
</evidence>
<feature type="compositionally biased region" description="Low complexity" evidence="1">
    <location>
        <begin position="383"/>
        <end position="392"/>
    </location>
</feature>
<dbReference type="Proteomes" id="UP000219338">
    <property type="component" value="Unassembled WGS sequence"/>
</dbReference>
<dbReference type="OrthoDB" id="7668193at2759"/>
<name>A0A284R334_ARMOS</name>
<organism evidence="2 3">
    <name type="scientific">Armillaria ostoyae</name>
    <name type="common">Armillaria root rot fungus</name>
    <dbReference type="NCBI Taxonomy" id="47428"/>
    <lineage>
        <taxon>Eukaryota</taxon>
        <taxon>Fungi</taxon>
        <taxon>Dikarya</taxon>
        <taxon>Basidiomycota</taxon>
        <taxon>Agaricomycotina</taxon>
        <taxon>Agaricomycetes</taxon>
        <taxon>Agaricomycetidae</taxon>
        <taxon>Agaricales</taxon>
        <taxon>Marasmiineae</taxon>
        <taxon>Physalacriaceae</taxon>
        <taxon>Armillaria</taxon>
    </lineage>
</organism>
<feature type="region of interest" description="Disordered" evidence="1">
    <location>
        <begin position="383"/>
        <end position="417"/>
    </location>
</feature>
<gene>
    <name evidence="2" type="ORF">ARMOST_06430</name>
</gene>
<accession>A0A284R334</accession>
<dbReference type="EMBL" id="FUEG01000004">
    <property type="protein sequence ID" value="SJL03085.1"/>
    <property type="molecule type" value="Genomic_DNA"/>
</dbReference>
<proteinExistence type="predicted"/>
<protein>
    <submittedName>
        <fullName evidence="2">Uncharacterized protein</fullName>
    </submittedName>
</protein>
<dbReference type="STRING" id="47428.A0A284R334"/>
<evidence type="ECO:0000256" key="1">
    <source>
        <dbReference type="SAM" id="MobiDB-lite"/>
    </source>
</evidence>
<reference evidence="3" key="1">
    <citation type="journal article" date="2017" name="Nat. Ecol. Evol.">
        <title>Genome expansion and lineage-specific genetic innovations in the forest pathogenic fungi Armillaria.</title>
        <authorList>
            <person name="Sipos G."/>
            <person name="Prasanna A.N."/>
            <person name="Walter M.C."/>
            <person name="O'Connor E."/>
            <person name="Balint B."/>
            <person name="Krizsan K."/>
            <person name="Kiss B."/>
            <person name="Hess J."/>
            <person name="Varga T."/>
            <person name="Slot J."/>
            <person name="Riley R."/>
            <person name="Boka B."/>
            <person name="Rigling D."/>
            <person name="Barry K."/>
            <person name="Lee J."/>
            <person name="Mihaltcheva S."/>
            <person name="LaButti K."/>
            <person name="Lipzen A."/>
            <person name="Waldron R."/>
            <person name="Moloney N.M."/>
            <person name="Sperisen C."/>
            <person name="Kredics L."/>
            <person name="Vagvoelgyi C."/>
            <person name="Patrignani A."/>
            <person name="Fitzpatrick D."/>
            <person name="Nagy I."/>
            <person name="Doyle S."/>
            <person name="Anderson J.B."/>
            <person name="Grigoriev I.V."/>
            <person name="Gueldener U."/>
            <person name="Muensterkoetter M."/>
            <person name="Nagy L.G."/>
        </authorList>
    </citation>
    <scope>NUCLEOTIDE SEQUENCE [LARGE SCALE GENOMIC DNA]</scope>
    <source>
        <strain evidence="3">C18/9</strain>
    </source>
</reference>
<evidence type="ECO:0000313" key="3">
    <source>
        <dbReference type="Proteomes" id="UP000219338"/>
    </source>
</evidence>
<sequence>MSEPSPPPPPPTTFYPSTPFLWSDYPLPLWTTSKFPLKTKAHNDGLQEWGENFIIEGLDSKLYVWLRVEELPGIGRSALSESPSDTRWMSMLWTIAGSSAKDQSSEALLALPNLVESSQVNIWSLPSCSRVHAVIRKQESNDSNGRARESGHWFLNVQGEEPGVEAEEIKETAGEDVDAIPSQEMTISDATEREIAAACLIQSSTRHSQEKDRRSSCSYTQFVPIHSGFSHKDKTKDRLKGCSGSPNEYDTLDDLLTQTNKANKAVIELQKHLSPNSVFRHVPDPDDDHRQVIEGQSRLVTPLQEQCWHCFCSYEWLLTLYEKSSLPSSIQIEGSSAALPASTDVVILRRDAYSGATAWNGGHITPPLYHDYLDFKKNTAQRSRSISSSSGSCTWPDERISVAEEEGPTEESQCRKV</sequence>
<dbReference type="AlphaFoldDB" id="A0A284R334"/>
<keyword evidence="3" id="KW-1185">Reference proteome</keyword>